<dbReference type="Proteomes" id="UP000663881">
    <property type="component" value="Unassembled WGS sequence"/>
</dbReference>
<evidence type="ECO:0000256" key="2">
    <source>
        <dbReference type="ARBA" id="ARBA00022692"/>
    </source>
</evidence>
<keyword evidence="7" id="KW-0807">Transducer</keyword>
<accession>A0A819UV51</accession>
<dbReference type="EMBL" id="CAJOAY010005217">
    <property type="protein sequence ID" value="CAF4099795.1"/>
    <property type="molecule type" value="Genomic_DNA"/>
</dbReference>
<name>A0A819UV51_9BILA</name>
<dbReference type="SUPFAM" id="SSF81321">
    <property type="entry name" value="Family A G protein-coupled receptor-like"/>
    <property type="match status" value="1"/>
</dbReference>
<feature type="transmembrane region" description="Helical" evidence="8">
    <location>
        <begin position="57"/>
        <end position="75"/>
    </location>
</feature>
<evidence type="ECO:0000313" key="11">
    <source>
        <dbReference type="Proteomes" id="UP000663881"/>
    </source>
</evidence>
<gene>
    <name evidence="10" type="ORF">OKA104_LOCUS35612</name>
</gene>
<evidence type="ECO:0000256" key="7">
    <source>
        <dbReference type="ARBA" id="ARBA00023224"/>
    </source>
</evidence>
<keyword evidence="4" id="KW-0297">G-protein coupled receptor</keyword>
<dbReference type="Gene3D" id="1.20.1070.10">
    <property type="entry name" value="Rhodopsin 7-helix transmembrane proteins"/>
    <property type="match status" value="1"/>
</dbReference>
<keyword evidence="2 8" id="KW-0812">Transmembrane</keyword>
<dbReference type="AlphaFoldDB" id="A0A819UV51"/>
<dbReference type="InterPro" id="IPR000276">
    <property type="entry name" value="GPCR_Rhodpsn"/>
</dbReference>
<feature type="domain" description="G-protein coupled receptors family 1 profile" evidence="9">
    <location>
        <begin position="36"/>
        <end position="305"/>
    </location>
</feature>
<dbReference type="PROSITE" id="PS50262">
    <property type="entry name" value="G_PROTEIN_RECEP_F1_2"/>
    <property type="match status" value="1"/>
</dbReference>
<keyword evidence="6" id="KW-0675">Receptor</keyword>
<evidence type="ECO:0000256" key="6">
    <source>
        <dbReference type="ARBA" id="ARBA00023170"/>
    </source>
</evidence>
<evidence type="ECO:0000256" key="1">
    <source>
        <dbReference type="ARBA" id="ARBA00004141"/>
    </source>
</evidence>
<evidence type="ECO:0000256" key="4">
    <source>
        <dbReference type="ARBA" id="ARBA00023040"/>
    </source>
</evidence>
<keyword evidence="5 8" id="KW-0472">Membrane</keyword>
<feature type="transmembrane region" description="Helical" evidence="8">
    <location>
        <begin position="25"/>
        <end position="45"/>
    </location>
</feature>
<reference evidence="10" key="1">
    <citation type="submission" date="2021-02" db="EMBL/GenBank/DDBJ databases">
        <authorList>
            <person name="Nowell W R."/>
        </authorList>
    </citation>
    <scope>NUCLEOTIDE SEQUENCE</scope>
</reference>
<evidence type="ECO:0000256" key="5">
    <source>
        <dbReference type="ARBA" id="ARBA00023136"/>
    </source>
</evidence>
<evidence type="ECO:0000259" key="9">
    <source>
        <dbReference type="PROSITE" id="PS50262"/>
    </source>
</evidence>
<feature type="transmembrane region" description="Helical" evidence="8">
    <location>
        <begin position="137"/>
        <end position="162"/>
    </location>
</feature>
<feature type="transmembrane region" description="Helical" evidence="8">
    <location>
        <begin position="182"/>
        <end position="204"/>
    </location>
</feature>
<dbReference type="GO" id="GO:0005886">
    <property type="term" value="C:plasma membrane"/>
    <property type="evidence" value="ECO:0007669"/>
    <property type="project" value="TreeGrafter"/>
</dbReference>
<dbReference type="Pfam" id="PF00001">
    <property type="entry name" value="7tm_1"/>
    <property type="match status" value="1"/>
</dbReference>
<dbReference type="InterPro" id="IPR017452">
    <property type="entry name" value="GPCR_Rhodpsn_7TM"/>
</dbReference>
<feature type="transmembrane region" description="Helical" evidence="8">
    <location>
        <begin position="242"/>
        <end position="266"/>
    </location>
</feature>
<dbReference type="GO" id="GO:0004930">
    <property type="term" value="F:G protein-coupled receptor activity"/>
    <property type="evidence" value="ECO:0007669"/>
    <property type="project" value="UniProtKB-KW"/>
</dbReference>
<feature type="transmembrane region" description="Helical" evidence="8">
    <location>
        <begin position="286"/>
        <end position="307"/>
    </location>
</feature>
<protein>
    <recommendedName>
        <fullName evidence="9">G-protein coupled receptors family 1 profile domain-containing protein</fullName>
    </recommendedName>
</protein>
<organism evidence="10 11">
    <name type="scientific">Adineta steineri</name>
    <dbReference type="NCBI Taxonomy" id="433720"/>
    <lineage>
        <taxon>Eukaryota</taxon>
        <taxon>Metazoa</taxon>
        <taxon>Spiralia</taxon>
        <taxon>Gnathifera</taxon>
        <taxon>Rotifera</taxon>
        <taxon>Eurotatoria</taxon>
        <taxon>Bdelloidea</taxon>
        <taxon>Adinetida</taxon>
        <taxon>Adinetidae</taxon>
        <taxon>Adineta</taxon>
    </lineage>
</organism>
<dbReference type="PANTHER" id="PTHR24243">
    <property type="entry name" value="G-PROTEIN COUPLED RECEPTOR"/>
    <property type="match status" value="1"/>
</dbReference>
<sequence length="344" mass="39273">MSSSNTSTAEIDILVYTKIMFTRCWSFLLICLGIIGHALSIYVFTRPKFRSNPCTHYFLASTICGAFITCVNTPLRLLQTGYNIDLFGYSIVTCKLLTFVLYWSKALASWFIALASIDRFLCSSRSASLRAWSNIRVASWTIPIMTIMIGFTYIYVLILYQLKAGHLRCPANQGSFAFFQGIWNLVVFSLGPPCIMFCFGSLTIHNIRQAGKRVIPRNNQINDQTKQPQLQLQNQKKTDRQLIQMMIVQCVYFSITSSLISINYIYMSVRPSLVLDALQVAKDDLFAQMVGTISITGACTSFYLFTLSSQLFRDELMKLFEYLQRPFKRLSENETGFVRNNLTH</sequence>
<keyword evidence="3 8" id="KW-1133">Transmembrane helix</keyword>
<feature type="transmembrane region" description="Helical" evidence="8">
    <location>
        <begin position="87"/>
        <end position="117"/>
    </location>
</feature>
<evidence type="ECO:0000313" key="10">
    <source>
        <dbReference type="EMBL" id="CAF4099795.1"/>
    </source>
</evidence>
<comment type="caution">
    <text evidence="10">The sequence shown here is derived from an EMBL/GenBank/DDBJ whole genome shotgun (WGS) entry which is preliminary data.</text>
</comment>
<dbReference type="PANTHER" id="PTHR24243:SF233">
    <property type="entry name" value="THYROTROPIN-RELEASING HORMONE RECEPTOR"/>
    <property type="match status" value="1"/>
</dbReference>
<comment type="subcellular location">
    <subcellularLocation>
        <location evidence="1">Membrane</location>
        <topology evidence="1">Multi-pass membrane protein</topology>
    </subcellularLocation>
</comment>
<evidence type="ECO:0000256" key="3">
    <source>
        <dbReference type="ARBA" id="ARBA00022989"/>
    </source>
</evidence>
<proteinExistence type="predicted"/>
<evidence type="ECO:0000256" key="8">
    <source>
        <dbReference type="SAM" id="Phobius"/>
    </source>
</evidence>